<dbReference type="InterPro" id="IPR005119">
    <property type="entry name" value="LysR_subst-bd"/>
</dbReference>
<dbReference type="InterPro" id="IPR000847">
    <property type="entry name" value="LysR_HTH_N"/>
</dbReference>
<name>A0ABY6DJC5_9NEIS</name>
<evidence type="ECO:0000256" key="2">
    <source>
        <dbReference type="ARBA" id="ARBA00023015"/>
    </source>
</evidence>
<keyword evidence="7" id="KW-1185">Reference proteome</keyword>
<keyword evidence="3" id="KW-0238">DNA-binding</keyword>
<sequence length="292" mass="31433">MDTRLWRAFVTLADLGHFGRAASALHITQPTLSKQLQALEQLVGGPLFQRGRHGAALTVLGELLLPDARRLLADSAALLERARQGSQGLSGRLRIGFGLSTLTRAPTLVARFRERHPGIAVTLDDFSSAEQQQRLLAQQLDIGFMRLPEHPALAAQALFEEQLALVLPANLADPVRPDDFGTLNRLGFVALSPARGPGLDAQIRQWSAAQGFSPRITQYAADLLTVHAAVAAGLGVALLPFRGIATLHGGTQVRLLDGPHSHWPVALAWSKDSDNPAVARFVAFLREATNDS</sequence>
<accession>A0ABY6DJC5</accession>
<dbReference type="InterPro" id="IPR036390">
    <property type="entry name" value="WH_DNA-bd_sf"/>
</dbReference>
<keyword evidence="4" id="KW-0804">Transcription</keyword>
<evidence type="ECO:0000313" key="6">
    <source>
        <dbReference type="EMBL" id="UXY13793.1"/>
    </source>
</evidence>
<dbReference type="InterPro" id="IPR036388">
    <property type="entry name" value="WH-like_DNA-bd_sf"/>
</dbReference>
<dbReference type="PRINTS" id="PR00039">
    <property type="entry name" value="HTHLYSR"/>
</dbReference>
<evidence type="ECO:0000313" key="7">
    <source>
        <dbReference type="Proteomes" id="UP001061302"/>
    </source>
</evidence>
<feature type="domain" description="HTH lysR-type" evidence="5">
    <location>
        <begin position="1"/>
        <end position="58"/>
    </location>
</feature>
<evidence type="ECO:0000259" key="5">
    <source>
        <dbReference type="PROSITE" id="PS50931"/>
    </source>
</evidence>
<dbReference type="PANTHER" id="PTHR30346:SF28">
    <property type="entry name" value="HTH-TYPE TRANSCRIPTIONAL REGULATOR CYNR"/>
    <property type="match status" value="1"/>
</dbReference>
<dbReference type="Gene3D" id="1.10.10.10">
    <property type="entry name" value="Winged helix-like DNA-binding domain superfamily/Winged helix DNA-binding domain"/>
    <property type="match status" value="1"/>
</dbReference>
<proteinExistence type="inferred from homology"/>
<protein>
    <submittedName>
        <fullName evidence="6">LysR substrate-binding domain-containing protein</fullName>
    </submittedName>
</protein>
<dbReference type="SUPFAM" id="SSF53850">
    <property type="entry name" value="Periplasmic binding protein-like II"/>
    <property type="match status" value="1"/>
</dbReference>
<organism evidence="6 7">
    <name type="scientific">Chitiniphilus purpureus</name>
    <dbReference type="NCBI Taxonomy" id="2981137"/>
    <lineage>
        <taxon>Bacteria</taxon>
        <taxon>Pseudomonadati</taxon>
        <taxon>Pseudomonadota</taxon>
        <taxon>Betaproteobacteria</taxon>
        <taxon>Neisseriales</taxon>
        <taxon>Chitinibacteraceae</taxon>
        <taxon>Chitiniphilus</taxon>
    </lineage>
</organism>
<dbReference type="EMBL" id="CP106753">
    <property type="protein sequence ID" value="UXY13793.1"/>
    <property type="molecule type" value="Genomic_DNA"/>
</dbReference>
<dbReference type="Pfam" id="PF00126">
    <property type="entry name" value="HTH_1"/>
    <property type="match status" value="1"/>
</dbReference>
<reference evidence="6" key="1">
    <citation type="submission" date="2022-10" db="EMBL/GenBank/DDBJ databases">
        <title>Chitiniphilus purpureus sp. nov., a novel chitin-degrading bacterium isolated from crawfish pond sediment.</title>
        <authorList>
            <person name="Li K."/>
        </authorList>
    </citation>
    <scope>NUCLEOTIDE SEQUENCE</scope>
    <source>
        <strain evidence="6">CD1</strain>
    </source>
</reference>
<comment type="similarity">
    <text evidence="1">Belongs to the LysR transcriptional regulatory family.</text>
</comment>
<dbReference type="Proteomes" id="UP001061302">
    <property type="component" value="Chromosome"/>
</dbReference>
<dbReference type="CDD" id="cd08414">
    <property type="entry name" value="PBP2_LTTR_aromatics_like"/>
    <property type="match status" value="1"/>
</dbReference>
<dbReference type="PROSITE" id="PS50931">
    <property type="entry name" value="HTH_LYSR"/>
    <property type="match status" value="1"/>
</dbReference>
<evidence type="ECO:0000256" key="1">
    <source>
        <dbReference type="ARBA" id="ARBA00009437"/>
    </source>
</evidence>
<dbReference type="Pfam" id="PF03466">
    <property type="entry name" value="LysR_substrate"/>
    <property type="match status" value="1"/>
</dbReference>
<evidence type="ECO:0000256" key="4">
    <source>
        <dbReference type="ARBA" id="ARBA00023163"/>
    </source>
</evidence>
<gene>
    <name evidence="6" type="ORF">N8I74_10715</name>
</gene>
<dbReference type="PANTHER" id="PTHR30346">
    <property type="entry name" value="TRANSCRIPTIONAL DUAL REGULATOR HCAR-RELATED"/>
    <property type="match status" value="1"/>
</dbReference>
<dbReference type="RefSeq" id="WP_263123050.1">
    <property type="nucleotide sequence ID" value="NZ_CP106753.1"/>
</dbReference>
<evidence type="ECO:0000256" key="3">
    <source>
        <dbReference type="ARBA" id="ARBA00023125"/>
    </source>
</evidence>
<keyword evidence="2" id="KW-0805">Transcription regulation</keyword>
<dbReference type="SUPFAM" id="SSF46785">
    <property type="entry name" value="Winged helix' DNA-binding domain"/>
    <property type="match status" value="1"/>
</dbReference>
<dbReference type="Gene3D" id="3.40.190.10">
    <property type="entry name" value="Periplasmic binding protein-like II"/>
    <property type="match status" value="2"/>
</dbReference>